<dbReference type="Ensembl" id="ENSGAGT00000006119.1">
    <property type="protein sequence ID" value="ENSGAGP00000005254.1"/>
    <property type="gene ID" value="ENSGAGG00000004264.1"/>
</dbReference>
<dbReference type="Gene3D" id="3.40.50.360">
    <property type="match status" value="1"/>
</dbReference>
<dbReference type="Proteomes" id="UP000291020">
    <property type="component" value="Unassembled WGS sequence"/>
</dbReference>
<dbReference type="STRING" id="38772.ENSGAGP00000005254"/>
<name>A0A452GTA5_9SAUR</name>
<accession>A0A452GTA5</accession>
<evidence type="ECO:0000313" key="3">
    <source>
        <dbReference type="Ensembl" id="ENSGAGP00000005254.1"/>
    </source>
</evidence>
<reference evidence="4" key="1">
    <citation type="journal article" date="2017" name="PLoS ONE">
        <title>The Agassiz's desert tortoise genome provides a resource for the conservation of a threatened species.</title>
        <authorList>
            <person name="Tollis M."/>
            <person name="DeNardo D.F."/>
            <person name="Cornelius J.A."/>
            <person name="Dolby G.A."/>
            <person name="Edwards T."/>
            <person name="Henen B.T."/>
            <person name="Karl A.E."/>
            <person name="Murphy R.W."/>
            <person name="Kusumi K."/>
        </authorList>
    </citation>
    <scope>NUCLEOTIDE SEQUENCE [LARGE SCALE GENOMIC DNA]</scope>
</reference>
<dbReference type="AlphaFoldDB" id="A0A452GTA5"/>
<dbReference type="GO" id="GO:0010181">
    <property type="term" value="F:FMN binding"/>
    <property type="evidence" value="ECO:0007669"/>
    <property type="project" value="InterPro"/>
</dbReference>
<keyword evidence="4" id="KW-1185">Reference proteome</keyword>
<organism evidence="3 4">
    <name type="scientific">Gopherus agassizii</name>
    <name type="common">Agassiz's desert tortoise</name>
    <dbReference type="NCBI Taxonomy" id="38772"/>
    <lineage>
        <taxon>Eukaryota</taxon>
        <taxon>Metazoa</taxon>
        <taxon>Chordata</taxon>
        <taxon>Craniata</taxon>
        <taxon>Vertebrata</taxon>
        <taxon>Euteleostomi</taxon>
        <taxon>Archelosauria</taxon>
        <taxon>Testudinata</taxon>
        <taxon>Testudines</taxon>
        <taxon>Cryptodira</taxon>
        <taxon>Durocryptodira</taxon>
        <taxon>Testudinoidea</taxon>
        <taxon>Testudinidae</taxon>
        <taxon>Gopherus</taxon>
    </lineage>
</organism>
<feature type="region of interest" description="Disordered" evidence="1">
    <location>
        <begin position="46"/>
        <end position="65"/>
    </location>
</feature>
<evidence type="ECO:0000256" key="1">
    <source>
        <dbReference type="SAM" id="MobiDB-lite"/>
    </source>
</evidence>
<proteinExistence type="predicted"/>
<feature type="domain" description="Flavodoxin-like" evidence="2">
    <location>
        <begin position="8"/>
        <end position="45"/>
    </location>
</feature>
<protein>
    <recommendedName>
        <fullName evidence="2">Flavodoxin-like domain-containing protein</fullName>
    </recommendedName>
</protein>
<sequence>MAERKLLVLFGSQTGTAQDTAERIGREAKRRHFHCRVEALDSYPVVSTGPPASLPGSNGIACSQG</sequence>
<reference evidence="3" key="3">
    <citation type="submission" date="2025-09" db="UniProtKB">
        <authorList>
            <consortium name="Ensembl"/>
        </authorList>
    </citation>
    <scope>IDENTIFICATION</scope>
</reference>
<dbReference type="InterPro" id="IPR008254">
    <property type="entry name" value="Flavodoxin/NO_synth"/>
</dbReference>
<evidence type="ECO:0000313" key="4">
    <source>
        <dbReference type="Proteomes" id="UP000291020"/>
    </source>
</evidence>
<dbReference type="Pfam" id="PF00258">
    <property type="entry name" value="Flavodoxin_1"/>
    <property type="match status" value="1"/>
</dbReference>
<dbReference type="InterPro" id="IPR029039">
    <property type="entry name" value="Flavoprotein-like_sf"/>
</dbReference>
<evidence type="ECO:0000259" key="2">
    <source>
        <dbReference type="Pfam" id="PF00258"/>
    </source>
</evidence>
<dbReference type="SUPFAM" id="SSF52218">
    <property type="entry name" value="Flavoproteins"/>
    <property type="match status" value="1"/>
</dbReference>
<reference evidence="3" key="2">
    <citation type="submission" date="2025-08" db="UniProtKB">
        <authorList>
            <consortium name="Ensembl"/>
        </authorList>
    </citation>
    <scope>IDENTIFICATION</scope>
</reference>